<dbReference type="Gene3D" id="3.40.50.360">
    <property type="match status" value="1"/>
</dbReference>
<sequence>MRILALSGSLRQESFNTQLLRALPSVAPCHMKFDIFDGLAGLPHYNQDLDVEDPPEPVRRWRTAIEEADGLLIATPEYNNSFPGVVKNAIDWASRPVPSAALLGKSVCVMVATPGRNLGRNCMADLSRVLHDCHAHVISGPNLIVNEANNRLQEVKDETTGENTTTIVDPFVQRIATAQLHALAEAVEHDAGRHAATALRAFLTPPR</sequence>
<dbReference type="PANTHER" id="PTHR30543">
    <property type="entry name" value="CHROMATE REDUCTASE"/>
    <property type="match status" value="1"/>
</dbReference>
<feature type="domain" description="NADPH-dependent FMN reductase-like" evidence="1">
    <location>
        <begin position="1"/>
        <end position="149"/>
    </location>
</feature>
<keyword evidence="3" id="KW-1185">Reference proteome</keyword>
<dbReference type="Proteomes" id="UP001499978">
    <property type="component" value="Unassembled WGS sequence"/>
</dbReference>
<dbReference type="InterPro" id="IPR005025">
    <property type="entry name" value="FMN_Rdtase-like_dom"/>
</dbReference>
<proteinExistence type="predicted"/>
<comment type="caution">
    <text evidence="2">The sequence shown here is derived from an EMBL/GenBank/DDBJ whole genome shotgun (WGS) entry which is preliminary data.</text>
</comment>
<evidence type="ECO:0000313" key="2">
    <source>
        <dbReference type="EMBL" id="GAA2529724.1"/>
    </source>
</evidence>
<dbReference type="EMBL" id="BAAARY010000018">
    <property type="protein sequence ID" value="GAA2529724.1"/>
    <property type="molecule type" value="Genomic_DNA"/>
</dbReference>
<gene>
    <name evidence="2" type="ORF">GCM10010201_31220</name>
</gene>
<evidence type="ECO:0000313" key="3">
    <source>
        <dbReference type="Proteomes" id="UP001499978"/>
    </source>
</evidence>
<evidence type="ECO:0000259" key="1">
    <source>
        <dbReference type="Pfam" id="PF03358"/>
    </source>
</evidence>
<reference evidence="2 3" key="1">
    <citation type="journal article" date="2019" name="Int. J. Syst. Evol. Microbiol.">
        <title>The Global Catalogue of Microorganisms (GCM) 10K type strain sequencing project: providing services to taxonomists for standard genome sequencing and annotation.</title>
        <authorList>
            <consortium name="The Broad Institute Genomics Platform"/>
            <consortium name="The Broad Institute Genome Sequencing Center for Infectious Disease"/>
            <person name="Wu L."/>
            <person name="Ma J."/>
        </authorList>
    </citation>
    <scope>NUCLEOTIDE SEQUENCE [LARGE SCALE GENOMIC DNA]</scope>
    <source>
        <strain evidence="2 3">JCM 3367</strain>
    </source>
</reference>
<protein>
    <submittedName>
        <fullName evidence="2">NADPH-dependent FMN reductase</fullName>
    </submittedName>
</protein>
<name>A0ABN3NPI4_9ACTN</name>
<dbReference type="InterPro" id="IPR029039">
    <property type="entry name" value="Flavoprotein-like_sf"/>
</dbReference>
<dbReference type="Pfam" id="PF03358">
    <property type="entry name" value="FMN_red"/>
    <property type="match status" value="1"/>
</dbReference>
<accession>A0ABN3NPI4</accession>
<organism evidence="2 3">
    <name type="scientific">Pilimelia columellifera subsp. columellifera</name>
    <dbReference type="NCBI Taxonomy" id="706583"/>
    <lineage>
        <taxon>Bacteria</taxon>
        <taxon>Bacillati</taxon>
        <taxon>Actinomycetota</taxon>
        <taxon>Actinomycetes</taxon>
        <taxon>Micromonosporales</taxon>
        <taxon>Micromonosporaceae</taxon>
        <taxon>Pilimelia</taxon>
    </lineage>
</organism>
<dbReference type="InterPro" id="IPR050712">
    <property type="entry name" value="NAD(P)H-dep_reductase"/>
</dbReference>
<dbReference type="SUPFAM" id="SSF52218">
    <property type="entry name" value="Flavoproteins"/>
    <property type="match status" value="1"/>
</dbReference>
<dbReference type="PANTHER" id="PTHR30543:SF21">
    <property type="entry name" value="NAD(P)H-DEPENDENT FMN REDUCTASE LOT6"/>
    <property type="match status" value="1"/>
</dbReference>